<name>K6VZV8_9ACTN</name>
<dbReference type="EMBL" id="BAHC01000180">
    <property type="protein sequence ID" value="GAB92445.1"/>
    <property type="molecule type" value="Genomic_DNA"/>
</dbReference>
<sequence length="99" mass="10660">MSSDEISIYVDDTPVATVEAVRDIAAHVITESGLVPNGYSAWDVDSGEGEFVAGANLSVNLYHIREPNLSHLASLICDALRDKLGVRARVESEVELTSM</sequence>
<dbReference type="STRING" id="1108045.GORHZ_180_00040"/>
<proteinExistence type="predicted"/>
<keyword evidence="2" id="KW-1185">Reference proteome</keyword>
<gene>
    <name evidence="1" type="ORF">GORHZ_180_00040</name>
</gene>
<comment type="caution">
    <text evidence="1">The sequence shown here is derived from an EMBL/GenBank/DDBJ whole genome shotgun (WGS) entry which is preliminary data.</text>
</comment>
<dbReference type="RefSeq" id="WP_006336878.1">
    <property type="nucleotide sequence ID" value="NZ_BAHC01000180.1"/>
</dbReference>
<dbReference type="AlphaFoldDB" id="K6VZV8"/>
<evidence type="ECO:0000313" key="2">
    <source>
        <dbReference type="Proteomes" id="UP000008363"/>
    </source>
</evidence>
<dbReference type="Proteomes" id="UP000008363">
    <property type="component" value="Unassembled WGS sequence"/>
</dbReference>
<organism evidence="1 2">
    <name type="scientific">Gordonia rhizosphera NBRC 16068</name>
    <dbReference type="NCBI Taxonomy" id="1108045"/>
    <lineage>
        <taxon>Bacteria</taxon>
        <taxon>Bacillati</taxon>
        <taxon>Actinomycetota</taxon>
        <taxon>Actinomycetes</taxon>
        <taxon>Mycobacteriales</taxon>
        <taxon>Gordoniaceae</taxon>
        <taxon>Gordonia</taxon>
    </lineage>
</organism>
<reference evidence="1 2" key="1">
    <citation type="submission" date="2012-08" db="EMBL/GenBank/DDBJ databases">
        <title>Whole genome shotgun sequence of Gordonia rhizosphera NBRC 16068.</title>
        <authorList>
            <person name="Takarada H."/>
            <person name="Isaki S."/>
            <person name="Hosoyama A."/>
            <person name="Tsuchikane K."/>
            <person name="Katsumata H."/>
            <person name="Baba S."/>
            <person name="Ohji S."/>
            <person name="Yamazaki S."/>
            <person name="Fujita N."/>
        </authorList>
    </citation>
    <scope>NUCLEOTIDE SEQUENCE [LARGE SCALE GENOMIC DNA]</scope>
    <source>
        <strain evidence="1 2">NBRC 16068</strain>
    </source>
</reference>
<accession>K6VZV8</accession>
<evidence type="ECO:0000313" key="1">
    <source>
        <dbReference type="EMBL" id="GAB92445.1"/>
    </source>
</evidence>
<protein>
    <submittedName>
        <fullName evidence="1">Uncharacterized protein</fullName>
    </submittedName>
</protein>